<dbReference type="Proteomes" id="UP000595823">
    <property type="component" value="Chromosome"/>
</dbReference>
<sequence length="54" mass="6010">MAPILLGKLGVAFINCIYTISIASPSKGQGSAFAEKRRLFIYEKMLSNLLKNEY</sequence>
<proteinExistence type="predicted"/>
<accession>A0A7T7CD37</accession>
<name>A0A7T7CD37_9BACI</name>
<dbReference type="AlphaFoldDB" id="A0A7T7CD37"/>
<keyword evidence="2" id="KW-1185">Reference proteome</keyword>
<organism evidence="1 2">
    <name type="scientific">Salicibibacter cibarius</name>
    <dbReference type="NCBI Taxonomy" id="2743000"/>
    <lineage>
        <taxon>Bacteria</taxon>
        <taxon>Bacillati</taxon>
        <taxon>Bacillota</taxon>
        <taxon>Bacilli</taxon>
        <taxon>Bacillales</taxon>
        <taxon>Bacillaceae</taxon>
        <taxon>Salicibibacter</taxon>
    </lineage>
</organism>
<protein>
    <submittedName>
        <fullName evidence="1">Uncharacterized protein</fullName>
    </submittedName>
</protein>
<evidence type="ECO:0000313" key="1">
    <source>
        <dbReference type="EMBL" id="QQK77570.1"/>
    </source>
</evidence>
<reference evidence="1 2" key="1">
    <citation type="submission" date="2020-06" db="EMBL/GenBank/DDBJ databases">
        <title>Genomic analysis of Salicibibacter sp. NKC5-3.</title>
        <authorList>
            <person name="Oh Y.J."/>
        </authorList>
    </citation>
    <scope>NUCLEOTIDE SEQUENCE [LARGE SCALE GENOMIC DNA]</scope>
    <source>
        <strain evidence="1 2">NKC5-3</strain>
    </source>
</reference>
<gene>
    <name evidence="1" type="ORF">HUG15_19610</name>
</gene>
<dbReference type="EMBL" id="CP054705">
    <property type="protein sequence ID" value="QQK77570.1"/>
    <property type="molecule type" value="Genomic_DNA"/>
</dbReference>
<evidence type="ECO:0000313" key="2">
    <source>
        <dbReference type="Proteomes" id="UP000595823"/>
    </source>
</evidence>
<dbReference type="KEGG" id="scia:HUG15_19610"/>